<dbReference type="Proteomes" id="UP001165663">
    <property type="component" value="Unassembled WGS sequence"/>
</dbReference>
<dbReference type="Pfam" id="PF03819">
    <property type="entry name" value="MazG"/>
    <property type="match status" value="1"/>
</dbReference>
<organism evidence="3 4">
    <name type="scientific">Mycobacterium kiyosense</name>
    <dbReference type="NCBI Taxonomy" id="2871094"/>
    <lineage>
        <taxon>Bacteria</taxon>
        <taxon>Bacillati</taxon>
        <taxon>Actinomycetota</taxon>
        <taxon>Actinomycetes</taxon>
        <taxon>Mycobacteriales</taxon>
        <taxon>Mycobacteriaceae</taxon>
        <taxon>Mycobacterium</taxon>
    </lineage>
</organism>
<dbReference type="InterPro" id="IPR004518">
    <property type="entry name" value="MazG-like_dom"/>
</dbReference>
<dbReference type="Gene3D" id="1.10.287.1080">
    <property type="entry name" value="MazG-like"/>
    <property type="match status" value="1"/>
</dbReference>
<evidence type="ECO:0000313" key="4">
    <source>
        <dbReference type="Proteomes" id="UP001064782"/>
    </source>
</evidence>
<dbReference type="EMBL" id="BRZI01000003">
    <property type="protein sequence ID" value="GLD28879.1"/>
    <property type="molecule type" value="Genomic_DNA"/>
</dbReference>
<dbReference type="EMBL" id="BRXE01000012">
    <property type="protein sequence ID" value="GLB82458.1"/>
    <property type="molecule type" value="Genomic_DNA"/>
</dbReference>
<gene>
    <name evidence="3" type="ORF">Mkiyose1413_07620</name>
    <name evidence="2" type="ORF">SRL2020028_17140</name>
</gene>
<reference evidence="3" key="1">
    <citation type="submission" date="2022-08" db="EMBL/GenBank/DDBJ databases">
        <title>Mycobacterium kiyosense sp. nov., scotochromogenic slow-glowing species isolated from respiratory specimens.</title>
        <authorList>
            <person name="Fukano H."/>
            <person name="Kazumi Y."/>
            <person name="Sakagami N."/>
            <person name="Ato M."/>
            <person name="Mitarai S."/>
            <person name="Hoshino Y."/>
        </authorList>
    </citation>
    <scope>NUCLEOTIDE SEQUENCE</scope>
    <source>
        <strain evidence="3">1413</strain>
        <strain evidence="2">SRL2020-028</strain>
    </source>
</reference>
<evidence type="ECO:0000259" key="1">
    <source>
        <dbReference type="Pfam" id="PF03819"/>
    </source>
</evidence>
<feature type="domain" description="NTP pyrophosphohydrolase MazG-like" evidence="1">
    <location>
        <begin position="50"/>
        <end position="118"/>
    </location>
</feature>
<evidence type="ECO:0000313" key="2">
    <source>
        <dbReference type="EMBL" id="GLB82458.1"/>
    </source>
</evidence>
<proteinExistence type="predicted"/>
<keyword evidence="4" id="KW-1185">Reference proteome</keyword>
<dbReference type="AlphaFoldDB" id="A0A9P3Q362"/>
<comment type="caution">
    <text evidence="3">The sequence shown here is derived from an EMBL/GenBank/DDBJ whole genome shotgun (WGS) entry which is preliminary data.</text>
</comment>
<name>A0A9P3Q362_9MYCO</name>
<evidence type="ECO:0000313" key="3">
    <source>
        <dbReference type="EMBL" id="GLD28879.1"/>
    </source>
</evidence>
<dbReference type="SUPFAM" id="SSF101386">
    <property type="entry name" value="all-alpha NTP pyrophosphatases"/>
    <property type="match status" value="1"/>
</dbReference>
<sequence length="128" mass="14184">MPELAERRRQRTALSVRHLTRWAHRQIGVIAQITGVSRHSEGFLLSQAVKLSEEVGELHAEILGHLRMQRTDKAKAFNTETLAGELADVVMCVAVLSQVLGVDLSDALQNKMDTVEHRMATLTTRSSG</sequence>
<dbReference type="Proteomes" id="UP001064782">
    <property type="component" value="Unassembled WGS sequence"/>
</dbReference>
<accession>A0A9P3Q362</accession>
<protein>
    <recommendedName>
        <fullName evidence="1">NTP pyrophosphohydrolase MazG-like domain-containing protein</fullName>
    </recommendedName>
</protein>